<evidence type="ECO:0000256" key="1">
    <source>
        <dbReference type="ARBA" id="ARBA00000798"/>
    </source>
</evidence>
<comment type="similarity">
    <text evidence="2">Belongs to the phospholipase D family.</text>
</comment>
<accession>A0A926UU63</accession>
<dbReference type="CDD" id="cd09116">
    <property type="entry name" value="PLDc_Nuc_like"/>
    <property type="match status" value="1"/>
</dbReference>
<evidence type="ECO:0000256" key="5">
    <source>
        <dbReference type="ARBA" id="ARBA00022963"/>
    </source>
</evidence>
<dbReference type="PROSITE" id="PS50035">
    <property type="entry name" value="PLD"/>
    <property type="match status" value="2"/>
</dbReference>
<evidence type="ECO:0000313" key="9">
    <source>
        <dbReference type="EMBL" id="MBD2150901.1"/>
    </source>
</evidence>
<name>A0A926UU63_9CYAN</name>
<dbReference type="GO" id="GO:0016042">
    <property type="term" value="P:lipid catabolic process"/>
    <property type="evidence" value="ECO:0007669"/>
    <property type="project" value="UniProtKB-KW"/>
</dbReference>
<evidence type="ECO:0000256" key="2">
    <source>
        <dbReference type="ARBA" id="ARBA00008664"/>
    </source>
</evidence>
<dbReference type="PANTHER" id="PTHR43856">
    <property type="entry name" value="CARDIOLIPIN HYDROLASE"/>
    <property type="match status" value="1"/>
</dbReference>
<feature type="domain" description="PLD phosphodiesterase" evidence="8">
    <location>
        <begin position="377"/>
        <end position="404"/>
    </location>
</feature>
<dbReference type="Pfam" id="PF13091">
    <property type="entry name" value="PLDc_2"/>
    <property type="match status" value="2"/>
</dbReference>
<dbReference type="InterPro" id="IPR001736">
    <property type="entry name" value="PLipase_D/transphosphatidylase"/>
</dbReference>
<keyword evidence="6" id="KW-0443">Lipid metabolism</keyword>
<feature type="compositionally biased region" description="Basic and acidic residues" evidence="7">
    <location>
        <begin position="457"/>
        <end position="467"/>
    </location>
</feature>
<dbReference type="SMART" id="SM00155">
    <property type="entry name" value="PLDc"/>
    <property type="match status" value="2"/>
</dbReference>
<dbReference type="Gene3D" id="3.30.870.10">
    <property type="entry name" value="Endonuclease Chain A"/>
    <property type="match status" value="2"/>
</dbReference>
<dbReference type="GO" id="GO:0006793">
    <property type="term" value="P:phosphorus metabolic process"/>
    <property type="evidence" value="ECO:0007669"/>
    <property type="project" value="UniProtKB-ARBA"/>
</dbReference>
<dbReference type="GO" id="GO:0004630">
    <property type="term" value="F:phospholipase D activity"/>
    <property type="evidence" value="ECO:0007669"/>
    <property type="project" value="UniProtKB-EC"/>
</dbReference>
<sequence>MAMAALVAIATVACQGQAGIVPPLEQHPQIQVFFNHNQAAKYTDPYRNIERLGDNLEKIIVDNINAAKSSLDIAVQELRLPNIALAIADAKVRGIKVRLILENSYSRGWSELSDAEIADLAPREREHYQEFFKFADLNNDGQLSENERDRRDAIRFIKLVNIPWIDDTADGSKGSGLMHHKFIVIDNRIVILGSPNFTMSDIHGDFTRPDTRGNANNLLRIESPELAARFQQEFDIMWGDGPGGKPDSLFGTNKPLRKIDYFIIGGAQVRLKFSPAAKDVAREQTSNGLIATAIAGSKKSIDMALFVASDRYLSSILQDKSQQNIPIRALVDSRFAYRDYSITLDMWGIQSAKDCKLGTNNAWKQPIKTVGVPNLVTGDLLHHKFAVLDRNSVITGSHNWTLAGNHTNDEALVVIQNDKVAAHYQREYDRLYQDASFGPSAKLSQASTQSCNGKGNLKKEDLKDPDI</sequence>
<organism evidence="9 10">
    <name type="scientific">Pseudanabaena cinerea FACHB-1277</name>
    <dbReference type="NCBI Taxonomy" id="2949581"/>
    <lineage>
        <taxon>Bacteria</taxon>
        <taxon>Bacillati</taxon>
        <taxon>Cyanobacteriota</taxon>
        <taxon>Cyanophyceae</taxon>
        <taxon>Pseudanabaenales</taxon>
        <taxon>Pseudanabaenaceae</taxon>
        <taxon>Pseudanabaena</taxon>
        <taxon>Pseudanabaena cinerea</taxon>
    </lineage>
</organism>
<dbReference type="EMBL" id="JACJPY010000036">
    <property type="protein sequence ID" value="MBD2150901.1"/>
    <property type="molecule type" value="Genomic_DNA"/>
</dbReference>
<evidence type="ECO:0000256" key="6">
    <source>
        <dbReference type="ARBA" id="ARBA00023098"/>
    </source>
</evidence>
<evidence type="ECO:0000256" key="4">
    <source>
        <dbReference type="ARBA" id="ARBA00022801"/>
    </source>
</evidence>
<keyword evidence="5" id="KW-0442">Lipid degradation</keyword>
<comment type="caution">
    <text evidence="9">The sequence shown here is derived from an EMBL/GenBank/DDBJ whole genome shotgun (WGS) entry which is preliminary data.</text>
</comment>
<dbReference type="EC" id="3.1.4.4" evidence="3"/>
<gene>
    <name evidence="9" type="ORF">H6F44_12335</name>
</gene>
<dbReference type="AlphaFoldDB" id="A0A926UU63"/>
<feature type="domain" description="PLD phosphodiesterase" evidence="8">
    <location>
        <begin position="174"/>
        <end position="201"/>
    </location>
</feature>
<proteinExistence type="inferred from homology"/>
<evidence type="ECO:0000259" key="8">
    <source>
        <dbReference type="PROSITE" id="PS50035"/>
    </source>
</evidence>
<evidence type="ECO:0000256" key="7">
    <source>
        <dbReference type="SAM" id="MobiDB-lite"/>
    </source>
</evidence>
<dbReference type="InterPro" id="IPR025202">
    <property type="entry name" value="PLD-like_dom"/>
</dbReference>
<protein>
    <recommendedName>
        <fullName evidence="3">phospholipase D</fullName>
        <ecNumber evidence="3">3.1.4.4</ecNumber>
    </recommendedName>
</protein>
<dbReference type="SUPFAM" id="SSF56024">
    <property type="entry name" value="Phospholipase D/nuclease"/>
    <property type="match status" value="2"/>
</dbReference>
<reference evidence="9" key="2">
    <citation type="submission" date="2020-08" db="EMBL/GenBank/DDBJ databases">
        <authorList>
            <person name="Chen M."/>
            <person name="Teng W."/>
            <person name="Zhao L."/>
            <person name="Hu C."/>
            <person name="Zhou Y."/>
            <person name="Han B."/>
            <person name="Song L."/>
            <person name="Shu W."/>
        </authorList>
    </citation>
    <scope>NUCLEOTIDE SEQUENCE</scope>
    <source>
        <strain evidence="9">FACHB-1277</strain>
    </source>
</reference>
<feature type="region of interest" description="Disordered" evidence="7">
    <location>
        <begin position="443"/>
        <end position="467"/>
    </location>
</feature>
<comment type="catalytic activity">
    <reaction evidence="1">
        <text>a 1,2-diacyl-sn-glycero-3-phosphocholine + H2O = a 1,2-diacyl-sn-glycero-3-phosphate + choline + H(+)</text>
        <dbReference type="Rhea" id="RHEA:14445"/>
        <dbReference type="ChEBI" id="CHEBI:15354"/>
        <dbReference type="ChEBI" id="CHEBI:15377"/>
        <dbReference type="ChEBI" id="CHEBI:15378"/>
        <dbReference type="ChEBI" id="CHEBI:57643"/>
        <dbReference type="ChEBI" id="CHEBI:58608"/>
        <dbReference type="EC" id="3.1.4.4"/>
    </reaction>
</comment>
<dbReference type="PANTHER" id="PTHR43856:SF1">
    <property type="entry name" value="MITOCHONDRIAL CARDIOLIPIN HYDROLASE"/>
    <property type="match status" value="1"/>
</dbReference>
<feature type="compositionally biased region" description="Polar residues" evidence="7">
    <location>
        <begin position="443"/>
        <end position="453"/>
    </location>
</feature>
<dbReference type="CDD" id="cd09173">
    <property type="entry name" value="PLDc_Nuc_like_unchar1_2"/>
    <property type="match status" value="1"/>
</dbReference>
<dbReference type="Proteomes" id="UP000631421">
    <property type="component" value="Unassembled WGS sequence"/>
</dbReference>
<reference evidence="9" key="1">
    <citation type="journal article" date="2015" name="ISME J.">
        <title>Draft Genome Sequence of Streptomyces incarnatus NRRL8089, which Produces the Nucleoside Antibiotic Sinefungin.</title>
        <authorList>
            <person name="Oshima K."/>
            <person name="Hattori M."/>
            <person name="Shimizu H."/>
            <person name="Fukuda K."/>
            <person name="Nemoto M."/>
            <person name="Inagaki K."/>
            <person name="Tamura T."/>
        </authorList>
    </citation>
    <scope>NUCLEOTIDE SEQUENCE</scope>
    <source>
        <strain evidence="9">FACHB-1277</strain>
    </source>
</reference>
<keyword evidence="4" id="KW-0378">Hydrolase</keyword>
<evidence type="ECO:0000313" key="10">
    <source>
        <dbReference type="Proteomes" id="UP000631421"/>
    </source>
</evidence>
<dbReference type="GO" id="GO:0016891">
    <property type="term" value="F:RNA endonuclease activity producing 5'-phosphomonoesters, hydrolytic mechanism"/>
    <property type="evidence" value="ECO:0007669"/>
    <property type="project" value="TreeGrafter"/>
</dbReference>
<evidence type="ECO:0000256" key="3">
    <source>
        <dbReference type="ARBA" id="ARBA00012027"/>
    </source>
</evidence>
<keyword evidence="10" id="KW-1185">Reference proteome</keyword>
<dbReference type="InterPro" id="IPR051406">
    <property type="entry name" value="PLD_domain"/>
</dbReference>